<protein>
    <submittedName>
        <fullName evidence="2">Uncharacterized protein</fullName>
    </submittedName>
</protein>
<dbReference type="EMBL" id="VSSQ01030562">
    <property type="protein sequence ID" value="MPM81129.1"/>
    <property type="molecule type" value="Genomic_DNA"/>
</dbReference>
<dbReference type="AlphaFoldDB" id="A0A645CW42"/>
<evidence type="ECO:0000313" key="2">
    <source>
        <dbReference type="EMBL" id="MPM81129.1"/>
    </source>
</evidence>
<reference evidence="2" key="1">
    <citation type="submission" date="2019-08" db="EMBL/GenBank/DDBJ databases">
        <authorList>
            <person name="Kucharzyk K."/>
            <person name="Murdoch R.W."/>
            <person name="Higgins S."/>
            <person name="Loffler F."/>
        </authorList>
    </citation>
    <scope>NUCLEOTIDE SEQUENCE</scope>
</reference>
<keyword evidence="1" id="KW-0812">Transmembrane</keyword>
<keyword evidence="1" id="KW-0472">Membrane</keyword>
<accession>A0A645CW42</accession>
<name>A0A645CW42_9ZZZZ</name>
<keyword evidence="1" id="KW-1133">Transmembrane helix</keyword>
<comment type="caution">
    <text evidence="2">The sequence shown here is derived from an EMBL/GenBank/DDBJ whole genome shotgun (WGS) entry which is preliminary data.</text>
</comment>
<gene>
    <name evidence="2" type="ORF">SDC9_128181</name>
</gene>
<organism evidence="2">
    <name type="scientific">bioreactor metagenome</name>
    <dbReference type="NCBI Taxonomy" id="1076179"/>
    <lineage>
        <taxon>unclassified sequences</taxon>
        <taxon>metagenomes</taxon>
        <taxon>ecological metagenomes</taxon>
    </lineage>
</organism>
<sequence length="130" mass="15329">MRRDACAEFDTRRIQAGDEGVVRPDARFVIQGFARLLAGKGDGLRCLVARNLLDLSVVNHTQKFVIADLFYLVLEQPGKHKRVEQQERYHRENGIVINWFFRWRMLFHLVFYLHFLILLRSGREQSITTL</sequence>
<evidence type="ECO:0000256" key="1">
    <source>
        <dbReference type="SAM" id="Phobius"/>
    </source>
</evidence>
<feature type="transmembrane region" description="Helical" evidence="1">
    <location>
        <begin position="101"/>
        <end position="119"/>
    </location>
</feature>
<proteinExistence type="predicted"/>